<dbReference type="EMBL" id="HE796948">
    <property type="protein sequence ID" value="CCL99746.1"/>
    <property type="molecule type" value="Genomic_DNA"/>
</dbReference>
<dbReference type="HOGENOM" id="CLU_073886_0_0_1"/>
<dbReference type="InParanoid" id="J4I8P0"/>
<reference evidence="3 4" key="1">
    <citation type="journal article" date="2012" name="Appl. Environ. Microbiol.">
        <title>Short-read sequencing for genomic analysis of the brown rot fungus Fibroporia radiculosa.</title>
        <authorList>
            <person name="Tang J.D."/>
            <person name="Perkins A.D."/>
            <person name="Sonstegard T.S."/>
            <person name="Schroeder S.G."/>
            <person name="Burgess S.C."/>
            <person name="Diehl S.V."/>
        </authorList>
    </citation>
    <scope>NUCLEOTIDE SEQUENCE [LARGE SCALE GENOMIC DNA]</scope>
    <source>
        <strain evidence="3 4">TFFH 294</strain>
    </source>
</reference>
<feature type="region of interest" description="Disordered" evidence="1">
    <location>
        <begin position="42"/>
        <end position="154"/>
    </location>
</feature>
<dbReference type="Proteomes" id="UP000006352">
    <property type="component" value="Unassembled WGS sequence"/>
</dbReference>
<feature type="compositionally biased region" description="Polar residues" evidence="1">
    <location>
        <begin position="121"/>
        <end position="132"/>
    </location>
</feature>
<name>J4I8P0_9APHY</name>
<dbReference type="GeneID" id="24094657"/>
<dbReference type="InterPro" id="IPR046522">
    <property type="entry name" value="DUF6699"/>
</dbReference>
<gene>
    <name evidence="3" type="ORF">FIBRA_01768</name>
</gene>
<proteinExistence type="predicted"/>
<feature type="region of interest" description="Disordered" evidence="1">
    <location>
        <begin position="1"/>
        <end position="29"/>
    </location>
</feature>
<evidence type="ECO:0000313" key="4">
    <source>
        <dbReference type="Proteomes" id="UP000006352"/>
    </source>
</evidence>
<sequence length="336" mass="37727">MFKKLLKGLDSTPSTPKIGRIELPEVGEGDVFYISTSEASAIGKDWSSDSEDSSSPRSPFGAWRRPSTPQPDNLKTWRKTATPQPASPLSPRRGSSSSQSEGWKPINRTSTPQQDIKAGCSRTSSPQPGLSRSTERCPSPASVKPPRKGILKPMPPPEPVTLHWLLLPYDPARSKKLIYFDIAHDPRLIRDHSNMPPVLLKSTDLEKLASEIPLSEMSIRCAQLPHWDIHVTPSGPGGIRCKDVYRAIYETFHQQLSPMEKEYYIPAERLARCEAYFRKRCKASQTLRGFEENQGMRRVDLLEGRAIFMGLRRPVEADGKPDQYWVLELGLPKGSR</sequence>
<dbReference type="RefSeq" id="XP_012179029.1">
    <property type="nucleotide sequence ID" value="XM_012323639.1"/>
</dbReference>
<dbReference type="Pfam" id="PF20415">
    <property type="entry name" value="DUF6699"/>
    <property type="match status" value="1"/>
</dbReference>
<organism evidence="3 4">
    <name type="scientific">Fibroporia radiculosa</name>
    <dbReference type="NCBI Taxonomy" id="599839"/>
    <lineage>
        <taxon>Eukaryota</taxon>
        <taxon>Fungi</taxon>
        <taxon>Dikarya</taxon>
        <taxon>Basidiomycota</taxon>
        <taxon>Agaricomycotina</taxon>
        <taxon>Agaricomycetes</taxon>
        <taxon>Polyporales</taxon>
        <taxon>Fibroporiaceae</taxon>
        <taxon>Fibroporia</taxon>
    </lineage>
</organism>
<evidence type="ECO:0000256" key="1">
    <source>
        <dbReference type="SAM" id="MobiDB-lite"/>
    </source>
</evidence>
<evidence type="ECO:0000259" key="2">
    <source>
        <dbReference type="Pfam" id="PF20415"/>
    </source>
</evidence>
<protein>
    <recommendedName>
        <fullName evidence="2">DUF6699 domain-containing protein</fullName>
    </recommendedName>
</protein>
<keyword evidence="4" id="KW-1185">Reference proteome</keyword>
<dbReference type="OrthoDB" id="2970175at2759"/>
<evidence type="ECO:0000313" key="3">
    <source>
        <dbReference type="EMBL" id="CCL99746.1"/>
    </source>
</evidence>
<feature type="compositionally biased region" description="Low complexity" evidence="1">
    <location>
        <begin position="87"/>
        <end position="100"/>
    </location>
</feature>
<dbReference type="AlphaFoldDB" id="J4I8P0"/>
<feature type="domain" description="DUF6699" evidence="2">
    <location>
        <begin position="178"/>
        <end position="313"/>
    </location>
</feature>
<accession>J4I8P0</accession>